<dbReference type="Gene3D" id="3.10.20.90">
    <property type="entry name" value="Phosphatidylinositol 3-kinase Catalytic Subunit, Chain A, domain 1"/>
    <property type="match status" value="1"/>
</dbReference>
<feature type="compositionally biased region" description="Polar residues" evidence="1">
    <location>
        <begin position="66"/>
        <end position="80"/>
    </location>
</feature>
<evidence type="ECO:0000313" key="4">
    <source>
        <dbReference type="Proteomes" id="UP001140949"/>
    </source>
</evidence>
<keyword evidence="4" id="KW-1185">Reference proteome</keyword>
<feature type="region of interest" description="Disordered" evidence="1">
    <location>
        <begin position="66"/>
        <end position="90"/>
    </location>
</feature>
<dbReference type="Pfam" id="PF03732">
    <property type="entry name" value="Retrotrans_gag"/>
    <property type="match status" value="1"/>
</dbReference>
<evidence type="ECO:0000313" key="3">
    <source>
        <dbReference type="EMBL" id="KAJ6798555.1"/>
    </source>
</evidence>
<proteinExistence type="predicted"/>
<dbReference type="AlphaFoldDB" id="A0AAX6E3L8"/>
<accession>A0AAX6E3L8</accession>
<dbReference type="InterPro" id="IPR005162">
    <property type="entry name" value="Retrotrans_gag_dom"/>
</dbReference>
<dbReference type="EMBL" id="JANAVB010040218">
    <property type="protein sequence ID" value="KAJ6798555.1"/>
    <property type="molecule type" value="Genomic_DNA"/>
</dbReference>
<feature type="compositionally biased region" description="Basic and acidic residues" evidence="1">
    <location>
        <begin position="7"/>
        <end position="22"/>
    </location>
</feature>
<protein>
    <recommendedName>
        <fullName evidence="2">Retrotransposon gag domain-containing protein</fullName>
    </recommendedName>
</protein>
<dbReference type="Proteomes" id="UP001140949">
    <property type="component" value="Unassembled WGS sequence"/>
</dbReference>
<organism evidence="3 4">
    <name type="scientific">Iris pallida</name>
    <name type="common">Sweet iris</name>
    <dbReference type="NCBI Taxonomy" id="29817"/>
    <lineage>
        <taxon>Eukaryota</taxon>
        <taxon>Viridiplantae</taxon>
        <taxon>Streptophyta</taxon>
        <taxon>Embryophyta</taxon>
        <taxon>Tracheophyta</taxon>
        <taxon>Spermatophyta</taxon>
        <taxon>Magnoliopsida</taxon>
        <taxon>Liliopsida</taxon>
        <taxon>Asparagales</taxon>
        <taxon>Iridaceae</taxon>
        <taxon>Iridoideae</taxon>
        <taxon>Irideae</taxon>
        <taxon>Iris</taxon>
    </lineage>
</organism>
<feature type="region of interest" description="Disordered" evidence="1">
    <location>
        <begin position="1"/>
        <end position="32"/>
    </location>
</feature>
<evidence type="ECO:0000256" key="1">
    <source>
        <dbReference type="SAM" id="MobiDB-lite"/>
    </source>
</evidence>
<evidence type="ECO:0000259" key="2">
    <source>
        <dbReference type="Pfam" id="PF03732"/>
    </source>
</evidence>
<comment type="caution">
    <text evidence="3">The sequence shown here is derived from an EMBL/GenBank/DDBJ whole genome shotgun (WGS) entry which is preliminary data.</text>
</comment>
<gene>
    <name evidence="3" type="ORF">M6B38_209820</name>
</gene>
<name>A0AAX6E3L8_IRIPA</name>
<dbReference type="PANTHER" id="PTHR33223:SF6">
    <property type="entry name" value="CCHC-TYPE DOMAIN-CONTAINING PROTEIN"/>
    <property type="match status" value="1"/>
</dbReference>
<sequence length="359" mass="41154">MKKRTRPLKEVVSSEEKLEESKSSVPKSPDQVPVIVERSSRCDLPEIEEKKKKLFSEHGFGKQCSQSNKKMVQTRNTVEGSSGGAEPNVLEPVELSPPLPALPMVTMDGEQLLGIFQRLIESQTEQTALMREGMEDVTMGGAQLPGIFQRLLESYTEQTTLMRESMLDVCRAARVTPQLKVGSAMDFKELGPLEFYGTEGILYADEWLENVERLMKIVRIPDDLKVETASIQLFDIARIWFKDEPELAVPNLTWETFKELFKKKFFSEVARDALQDQFERLEQGNLTVDEYAAEFDRLSHFVEYMTGAPEVRARRFRRGLSQEIRLYVTSIARTYEEILKVAQGVEWDLGRRPKRGRGY</sequence>
<dbReference type="PANTHER" id="PTHR33223">
    <property type="entry name" value="CCHC-TYPE DOMAIN-CONTAINING PROTEIN"/>
    <property type="match status" value="1"/>
</dbReference>
<feature type="domain" description="Retrotransposon gag" evidence="2">
    <location>
        <begin position="229"/>
        <end position="321"/>
    </location>
</feature>
<reference evidence="3" key="2">
    <citation type="submission" date="2023-04" db="EMBL/GenBank/DDBJ databases">
        <authorList>
            <person name="Bruccoleri R.E."/>
            <person name="Oakeley E.J."/>
            <person name="Faust A.-M."/>
            <person name="Dessus-Babus S."/>
            <person name="Altorfer M."/>
            <person name="Burckhardt D."/>
            <person name="Oertli M."/>
            <person name="Naumann U."/>
            <person name="Petersen F."/>
            <person name="Wong J."/>
        </authorList>
    </citation>
    <scope>NUCLEOTIDE SEQUENCE</scope>
    <source>
        <strain evidence="3">GSM-AAB239-AS_SAM_17_03QT</strain>
        <tissue evidence="3">Leaf</tissue>
    </source>
</reference>
<reference evidence="3" key="1">
    <citation type="journal article" date="2023" name="GigaByte">
        <title>Genome assembly of the bearded iris, Iris pallida Lam.</title>
        <authorList>
            <person name="Bruccoleri R.E."/>
            <person name="Oakeley E.J."/>
            <person name="Faust A.M.E."/>
            <person name="Altorfer M."/>
            <person name="Dessus-Babus S."/>
            <person name="Burckhardt D."/>
            <person name="Oertli M."/>
            <person name="Naumann U."/>
            <person name="Petersen F."/>
            <person name="Wong J."/>
        </authorList>
    </citation>
    <scope>NUCLEOTIDE SEQUENCE</scope>
    <source>
        <strain evidence="3">GSM-AAB239-AS_SAM_17_03QT</strain>
    </source>
</reference>